<dbReference type="AlphaFoldDB" id="A0A165FZ63"/>
<sequence>MRPRPRECPLTACSAHALEISTFPHQGYTACSGVALDNSREDVVDAAIDQTILSIRCKDSNAHVIQHALTRARYKFPHLAQVALNVEDCRVRAFANPTRCARTTSARITGR</sequence>
<dbReference type="EMBL" id="KV426065">
    <property type="protein sequence ID" value="KZV89747.1"/>
    <property type="molecule type" value="Genomic_DNA"/>
</dbReference>
<dbReference type="Gene3D" id="3.90.1170.10">
    <property type="entry name" value="Ribosomal protein L10e/L16"/>
    <property type="match status" value="1"/>
</dbReference>
<reference evidence="1 2" key="1">
    <citation type="journal article" date="2016" name="Mol. Biol. Evol.">
        <title>Comparative Genomics of Early-Diverging Mushroom-Forming Fungi Provides Insights into the Origins of Lignocellulose Decay Capabilities.</title>
        <authorList>
            <person name="Nagy L.G."/>
            <person name="Riley R."/>
            <person name="Tritt A."/>
            <person name="Adam C."/>
            <person name="Daum C."/>
            <person name="Floudas D."/>
            <person name="Sun H."/>
            <person name="Yadav J.S."/>
            <person name="Pangilinan J."/>
            <person name="Larsson K.H."/>
            <person name="Matsuura K."/>
            <person name="Barry K."/>
            <person name="Labutti K."/>
            <person name="Kuo R."/>
            <person name="Ohm R.A."/>
            <person name="Bhattacharya S.S."/>
            <person name="Shirouzu T."/>
            <person name="Yoshinaga Y."/>
            <person name="Martin F.M."/>
            <person name="Grigoriev I.V."/>
            <person name="Hibbett D.S."/>
        </authorList>
    </citation>
    <scope>NUCLEOTIDE SEQUENCE [LARGE SCALE GENOMIC DNA]</scope>
    <source>
        <strain evidence="1 2">HHB12029</strain>
    </source>
</reference>
<proteinExistence type="predicted"/>
<dbReference type="InParanoid" id="A0A165FZ63"/>
<dbReference type="GO" id="GO:0003735">
    <property type="term" value="F:structural constituent of ribosome"/>
    <property type="evidence" value="ECO:0007669"/>
    <property type="project" value="InterPro"/>
</dbReference>
<evidence type="ECO:0000313" key="2">
    <source>
        <dbReference type="Proteomes" id="UP000077266"/>
    </source>
</evidence>
<dbReference type="SUPFAM" id="SSF54686">
    <property type="entry name" value="Ribosomal protein L16p/L10e"/>
    <property type="match status" value="1"/>
</dbReference>
<dbReference type="InterPro" id="IPR036920">
    <property type="entry name" value="Ribosomal_uL16_sf"/>
</dbReference>
<dbReference type="Proteomes" id="UP000077266">
    <property type="component" value="Unassembled WGS sequence"/>
</dbReference>
<dbReference type="GO" id="GO:0006412">
    <property type="term" value="P:translation"/>
    <property type="evidence" value="ECO:0007669"/>
    <property type="project" value="InterPro"/>
</dbReference>
<name>A0A165FZ63_EXIGL</name>
<keyword evidence="2" id="KW-1185">Reference proteome</keyword>
<gene>
    <name evidence="1" type="ORF">EXIGLDRAFT_139214</name>
</gene>
<accession>A0A165FZ63</accession>
<protein>
    <submittedName>
        <fullName evidence="1">Uncharacterized protein</fullName>
    </submittedName>
</protein>
<dbReference type="GO" id="GO:0005840">
    <property type="term" value="C:ribosome"/>
    <property type="evidence" value="ECO:0007669"/>
    <property type="project" value="InterPro"/>
</dbReference>
<evidence type="ECO:0000313" key="1">
    <source>
        <dbReference type="EMBL" id="KZV89747.1"/>
    </source>
</evidence>
<organism evidence="1 2">
    <name type="scientific">Exidia glandulosa HHB12029</name>
    <dbReference type="NCBI Taxonomy" id="1314781"/>
    <lineage>
        <taxon>Eukaryota</taxon>
        <taxon>Fungi</taxon>
        <taxon>Dikarya</taxon>
        <taxon>Basidiomycota</taxon>
        <taxon>Agaricomycotina</taxon>
        <taxon>Agaricomycetes</taxon>
        <taxon>Auriculariales</taxon>
        <taxon>Exidiaceae</taxon>
        <taxon>Exidia</taxon>
    </lineage>
</organism>